<accession>X1HNV2</accession>
<evidence type="ECO:0000313" key="1">
    <source>
        <dbReference type="EMBL" id="GAH58735.1"/>
    </source>
</evidence>
<reference evidence="1" key="1">
    <citation type="journal article" date="2014" name="Front. Microbiol.">
        <title>High frequency of phylogenetically diverse reductive dehalogenase-homologous genes in deep subseafloor sedimentary metagenomes.</title>
        <authorList>
            <person name="Kawai M."/>
            <person name="Futagami T."/>
            <person name="Toyoda A."/>
            <person name="Takaki Y."/>
            <person name="Nishi S."/>
            <person name="Hori S."/>
            <person name="Arai W."/>
            <person name="Tsubouchi T."/>
            <person name="Morono Y."/>
            <person name="Uchiyama I."/>
            <person name="Ito T."/>
            <person name="Fujiyama A."/>
            <person name="Inagaki F."/>
            <person name="Takami H."/>
        </authorList>
    </citation>
    <scope>NUCLEOTIDE SEQUENCE</scope>
    <source>
        <strain evidence="1">Expedition CK06-06</strain>
    </source>
</reference>
<sequence length="176" mass="20910">MIILLLLFDISVHLFWQAHLSSYKFYADSRNPYVYAHPTTEVFEIVKRVEQYAEVHEDGHNMPIQVICPGDDYWPLPWYFRSFTNVGWWNKVDNEAPLAPVIIASPAVEADLARKLWELTPVEERQMYFPFFDDPYYVWLRPEVELLGFVRKDLWEACQRKSVPDPNELIRKASEK</sequence>
<comment type="caution">
    <text evidence="1">The sequence shown here is derived from an EMBL/GenBank/DDBJ whole genome shotgun (WGS) entry which is preliminary data.</text>
</comment>
<organism evidence="1">
    <name type="scientific">marine sediment metagenome</name>
    <dbReference type="NCBI Taxonomy" id="412755"/>
    <lineage>
        <taxon>unclassified sequences</taxon>
        <taxon>metagenomes</taxon>
        <taxon>ecological metagenomes</taxon>
    </lineage>
</organism>
<protein>
    <submittedName>
        <fullName evidence="1">Uncharacterized protein</fullName>
    </submittedName>
</protein>
<dbReference type="AlphaFoldDB" id="X1HNV2"/>
<dbReference type="EMBL" id="BARU01021272">
    <property type="protein sequence ID" value="GAH58735.1"/>
    <property type="molecule type" value="Genomic_DNA"/>
</dbReference>
<name>X1HNV2_9ZZZZ</name>
<proteinExistence type="predicted"/>
<gene>
    <name evidence="1" type="ORF">S03H2_34828</name>
</gene>